<evidence type="ECO:0000313" key="1">
    <source>
        <dbReference type="EMBL" id="KAK7350048.1"/>
    </source>
</evidence>
<reference evidence="1 2" key="1">
    <citation type="submission" date="2024-01" db="EMBL/GenBank/DDBJ databases">
        <title>The genomes of 5 underutilized Papilionoideae crops provide insights into root nodulation and disease resistanc.</title>
        <authorList>
            <person name="Jiang F."/>
        </authorList>
    </citation>
    <scope>NUCLEOTIDE SEQUENCE [LARGE SCALE GENOMIC DNA]</scope>
    <source>
        <strain evidence="1">LVBAO_FW01</strain>
        <tissue evidence="1">Leaves</tissue>
    </source>
</reference>
<gene>
    <name evidence="1" type="ORF">VNO77_08100</name>
</gene>
<proteinExistence type="predicted"/>
<comment type="caution">
    <text evidence="1">The sequence shown here is derived from an EMBL/GenBank/DDBJ whole genome shotgun (WGS) entry which is preliminary data.</text>
</comment>
<organism evidence="1 2">
    <name type="scientific">Canavalia gladiata</name>
    <name type="common">Sword bean</name>
    <name type="synonym">Dolichos gladiatus</name>
    <dbReference type="NCBI Taxonomy" id="3824"/>
    <lineage>
        <taxon>Eukaryota</taxon>
        <taxon>Viridiplantae</taxon>
        <taxon>Streptophyta</taxon>
        <taxon>Embryophyta</taxon>
        <taxon>Tracheophyta</taxon>
        <taxon>Spermatophyta</taxon>
        <taxon>Magnoliopsida</taxon>
        <taxon>eudicotyledons</taxon>
        <taxon>Gunneridae</taxon>
        <taxon>Pentapetalae</taxon>
        <taxon>rosids</taxon>
        <taxon>fabids</taxon>
        <taxon>Fabales</taxon>
        <taxon>Fabaceae</taxon>
        <taxon>Papilionoideae</taxon>
        <taxon>50 kb inversion clade</taxon>
        <taxon>NPAAA clade</taxon>
        <taxon>indigoferoid/millettioid clade</taxon>
        <taxon>Phaseoleae</taxon>
        <taxon>Canavalia</taxon>
    </lineage>
</organism>
<dbReference type="AlphaFoldDB" id="A0AAN9MEX3"/>
<keyword evidence="2" id="KW-1185">Reference proteome</keyword>
<evidence type="ECO:0000313" key="2">
    <source>
        <dbReference type="Proteomes" id="UP001367508"/>
    </source>
</evidence>
<protein>
    <submittedName>
        <fullName evidence="1">Uncharacterized protein</fullName>
    </submittedName>
</protein>
<dbReference type="EMBL" id="JAYMYQ010000002">
    <property type="protein sequence ID" value="KAK7350048.1"/>
    <property type="molecule type" value="Genomic_DNA"/>
</dbReference>
<sequence>MIMSTPFLTANERQIWISVSKLHLNLTTSPESPFVHMCEMEELREVEELQRYQRKKMSQAKRTLFTPFIFYQELRMSFRLSYANYIPPHAVNKLLEICR</sequence>
<accession>A0AAN9MEX3</accession>
<name>A0AAN9MEX3_CANGL</name>
<dbReference type="Proteomes" id="UP001367508">
    <property type="component" value="Unassembled WGS sequence"/>
</dbReference>